<dbReference type="Pfam" id="PF01535">
    <property type="entry name" value="PPR"/>
    <property type="match status" value="8"/>
</dbReference>
<dbReference type="OrthoDB" id="185373at2759"/>
<dbReference type="Pfam" id="PF20431">
    <property type="entry name" value="E_motif"/>
    <property type="match status" value="1"/>
</dbReference>
<dbReference type="Pfam" id="PF12854">
    <property type="entry name" value="PPR_1"/>
    <property type="match status" value="1"/>
</dbReference>
<feature type="signal peptide" evidence="3">
    <location>
        <begin position="1"/>
        <end position="24"/>
    </location>
</feature>
<evidence type="ECO:0000313" key="4">
    <source>
        <dbReference type="EMBL" id="CAA7406469.1"/>
    </source>
</evidence>
<keyword evidence="1" id="KW-0677">Repeat</keyword>
<dbReference type="InterPro" id="IPR046848">
    <property type="entry name" value="E_motif"/>
</dbReference>
<dbReference type="InterPro" id="IPR046960">
    <property type="entry name" value="PPR_At4g14850-like_plant"/>
</dbReference>
<accession>A0A7I8L8W5</accession>
<dbReference type="GO" id="GO:0048731">
    <property type="term" value="P:system development"/>
    <property type="evidence" value="ECO:0007669"/>
    <property type="project" value="UniProtKB-ARBA"/>
</dbReference>
<protein>
    <submittedName>
        <fullName evidence="4">Uncharacterized protein</fullName>
    </submittedName>
</protein>
<dbReference type="SUPFAM" id="SSF48452">
    <property type="entry name" value="TPR-like"/>
    <property type="match status" value="1"/>
</dbReference>
<dbReference type="Pfam" id="PF20430">
    <property type="entry name" value="Eplus_motif"/>
    <property type="match status" value="1"/>
</dbReference>
<keyword evidence="5" id="KW-1185">Reference proteome</keyword>
<dbReference type="Pfam" id="PF13041">
    <property type="entry name" value="PPR_2"/>
    <property type="match status" value="3"/>
</dbReference>
<dbReference type="Proteomes" id="UP000663760">
    <property type="component" value="Chromosome 13"/>
</dbReference>
<evidence type="ECO:0000256" key="3">
    <source>
        <dbReference type="SAM" id="SignalP"/>
    </source>
</evidence>
<evidence type="ECO:0000256" key="2">
    <source>
        <dbReference type="PROSITE-ProRule" id="PRU00708"/>
    </source>
</evidence>
<dbReference type="InterPro" id="IPR046849">
    <property type="entry name" value="E2_motif"/>
</dbReference>
<feature type="repeat" description="PPR" evidence="2">
    <location>
        <begin position="446"/>
        <end position="480"/>
    </location>
</feature>
<dbReference type="PANTHER" id="PTHR47926:SF452">
    <property type="entry name" value="PENTATRICOPEPTIDE REPEAT-CONTAINING PROTEIN"/>
    <property type="match status" value="1"/>
</dbReference>
<dbReference type="AlphaFoldDB" id="A0A7I8L8W5"/>
<dbReference type="InterPro" id="IPR011990">
    <property type="entry name" value="TPR-like_helical_dom_sf"/>
</dbReference>
<evidence type="ECO:0000256" key="1">
    <source>
        <dbReference type="ARBA" id="ARBA00022737"/>
    </source>
</evidence>
<gene>
    <name evidence="4" type="ORF">SI8410_13017147</name>
</gene>
<sequence>MHRHSTSRLKNLPALLLFPGGEAAAPVSSCRCFSGGLLDVFRWNSGITGAFLNGDVEGARRLFEAMPHRNAVTWNCMISGYARSRRPADAQKLFDQMPERNVVSWTALLTAYAKCGMLKKAREIFDATPHRNVVCWNAMITAYVDGGKIRDARELFDEMPARNTTSWVVMISGYLHRKVVSEARLLFDQAPVLATSLYNALISGYVELGRIKDAEEVFAKMPNPDVVSWNIMITCHARAGRMGRAKALFDRMPHKDTVSWTSLARGYLQNGSIELARRAFDEMPGRDAVAWNTMIAGYVHAGMLAQALGLFGKMPRRDVVSWNSILQGYVRGGDMAAARAWFRGMPQRSETSWNTLISGHRDEQALVLLSSMMREGFKPDQGTYTVAISVCGALVAAGWGRMLHLGVISRGLGRDTLVASSLMTMYSKCGLLTDAVRVFGKMPKRDTIAWNALIGAYAHHGQAAEALRSFDVMLEKKADPDHVTFLCVLSACVHRGLVEEGRRVLESMHKDWNLAPRSDHYSCVVDLLGRSGSVREAQKLIERMPDGLKMNSWETLLSSCLVHGNSGVGGLAAEKVLSSEPQDGGVLVLVSNFYAAEGLWRDAARLRQSMKGRQGNKETGCSWIEIKGAMHGFVSRDRSHPRTEEIYRELDSISAQIQR</sequence>
<name>A0A7I8L8W5_SPIIN</name>
<feature type="chain" id="PRO_5029583347" evidence="3">
    <location>
        <begin position="25"/>
        <end position="659"/>
    </location>
</feature>
<dbReference type="Gene3D" id="1.25.40.10">
    <property type="entry name" value="Tetratricopeptide repeat domain"/>
    <property type="match status" value="6"/>
</dbReference>
<organism evidence="4 5">
    <name type="scientific">Spirodela intermedia</name>
    <name type="common">Intermediate duckweed</name>
    <dbReference type="NCBI Taxonomy" id="51605"/>
    <lineage>
        <taxon>Eukaryota</taxon>
        <taxon>Viridiplantae</taxon>
        <taxon>Streptophyta</taxon>
        <taxon>Embryophyta</taxon>
        <taxon>Tracheophyta</taxon>
        <taxon>Spermatophyta</taxon>
        <taxon>Magnoliopsida</taxon>
        <taxon>Liliopsida</taxon>
        <taxon>Araceae</taxon>
        <taxon>Lemnoideae</taxon>
        <taxon>Spirodela</taxon>
    </lineage>
</organism>
<dbReference type="FunFam" id="1.25.40.10:FF:000125">
    <property type="entry name" value="Pentatricopeptide repeat-containing protein"/>
    <property type="match status" value="1"/>
</dbReference>
<dbReference type="PROSITE" id="PS51375">
    <property type="entry name" value="PPR"/>
    <property type="match status" value="6"/>
</dbReference>
<feature type="repeat" description="PPR" evidence="2">
    <location>
        <begin position="132"/>
        <end position="166"/>
    </location>
</feature>
<feature type="repeat" description="PPR" evidence="2">
    <location>
        <begin position="225"/>
        <end position="259"/>
    </location>
</feature>
<reference evidence="4" key="1">
    <citation type="submission" date="2020-02" db="EMBL/GenBank/DDBJ databases">
        <authorList>
            <person name="Scholz U."/>
            <person name="Mascher M."/>
            <person name="Fiebig A."/>
        </authorList>
    </citation>
    <scope>NUCLEOTIDE SEQUENCE</scope>
</reference>
<dbReference type="GO" id="GO:0003723">
    <property type="term" value="F:RNA binding"/>
    <property type="evidence" value="ECO:0007669"/>
    <property type="project" value="InterPro"/>
</dbReference>
<dbReference type="NCBIfam" id="TIGR00756">
    <property type="entry name" value="PPR"/>
    <property type="match status" value="9"/>
</dbReference>
<keyword evidence="3" id="KW-0732">Signal</keyword>
<dbReference type="EMBL" id="LR746276">
    <property type="protein sequence ID" value="CAA7406469.1"/>
    <property type="molecule type" value="Genomic_DNA"/>
</dbReference>
<feature type="repeat" description="PPR" evidence="2">
    <location>
        <begin position="70"/>
        <end position="104"/>
    </location>
</feature>
<dbReference type="PANTHER" id="PTHR47926">
    <property type="entry name" value="PENTATRICOPEPTIDE REPEAT-CONTAINING PROTEIN"/>
    <property type="match status" value="1"/>
</dbReference>
<dbReference type="FunFam" id="1.25.40.10:FF:000090">
    <property type="entry name" value="Pentatricopeptide repeat-containing protein, chloroplastic"/>
    <property type="match status" value="1"/>
</dbReference>
<evidence type="ECO:0000313" key="5">
    <source>
        <dbReference type="Proteomes" id="UP000663760"/>
    </source>
</evidence>
<proteinExistence type="predicted"/>
<feature type="repeat" description="PPR" evidence="2">
    <location>
        <begin position="287"/>
        <end position="321"/>
    </location>
</feature>
<dbReference type="GO" id="GO:0009451">
    <property type="term" value="P:RNA modification"/>
    <property type="evidence" value="ECO:0007669"/>
    <property type="project" value="InterPro"/>
</dbReference>
<dbReference type="InterPro" id="IPR002885">
    <property type="entry name" value="PPR_rpt"/>
</dbReference>
<feature type="repeat" description="PPR" evidence="2">
    <location>
        <begin position="194"/>
        <end position="224"/>
    </location>
</feature>